<gene>
    <name evidence="7" type="ORF">PDIGIT_LOCUS15738</name>
</gene>
<evidence type="ECO:0000259" key="6">
    <source>
        <dbReference type="Pfam" id="PF02913"/>
    </source>
</evidence>
<feature type="domain" description="FAD-binding oxidoreductase/transferase type 4 C-terminal" evidence="6">
    <location>
        <begin position="3"/>
        <end position="203"/>
    </location>
</feature>
<dbReference type="OrthoDB" id="7786253at2759"/>
<dbReference type="Gene3D" id="3.30.70.2740">
    <property type="match status" value="1"/>
</dbReference>
<dbReference type="PANTHER" id="PTHR11748:SF116">
    <property type="entry name" value="D-LACTATE DEHYDROGENASE (CYTOCHROME) (AFU_ORTHOLOGUE AFUA_7G02560)"/>
    <property type="match status" value="1"/>
</dbReference>
<comment type="cofactor">
    <cofactor evidence="1">
        <name>FAD</name>
        <dbReference type="ChEBI" id="CHEBI:57692"/>
    </cofactor>
</comment>
<accession>A0A9W4XSE2</accession>
<sequence length="217" mass="24090">MGSGVVFDALEFVDRASLRAVNSSGLFGRERWDEAETLFLRFSGKEQVTQTHISLVNSMREGRGCRGIRISSDPVQVDAWWNVRKLVGKCLVMAMKQGEVFMASDAAVPRSRLVDIIVETQEAMEDVGFFCSTLGHIGDGNIHVAILCPEDQRERGEKLIEDVQRRALRLEGTITGEHGIGTKTRDMLVEEVGSVGVDMMRIVRIQSNPPSSLRLLT</sequence>
<evidence type="ECO:0000256" key="2">
    <source>
        <dbReference type="ARBA" id="ARBA00008000"/>
    </source>
</evidence>
<evidence type="ECO:0000256" key="3">
    <source>
        <dbReference type="ARBA" id="ARBA00022630"/>
    </source>
</evidence>
<dbReference type="InterPro" id="IPR016164">
    <property type="entry name" value="FAD-linked_Oxase-like_C"/>
</dbReference>
<protein>
    <recommendedName>
        <fullName evidence="6">FAD-binding oxidoreductase/transferase type 4 C-terminal domain-containing protein</fullName>
    </recommendedName>
</protein>
<dbReference type="GO" id="GO:0050660">
    <property type="term" value="F:flavin adenine dinucleotide binding"/>
    <property type="evidence" value="ECO:0007669"/>
    <property type="project" value="InterPro"/>
</dbReference>
<dbReference type="GO" id="GO:0005739">
    <property type="term" value="C:mitochondrion"/>
    <property type="evidence" value="ECO:0007669"/>
    <property type="project" value="TreeGrafter"/>
</dbReference>
<dbReference type="AlphaFoldDB" id="A0A9W4XSE2"/>
<dbReference type="SUPFAM" id="SSF55103">
    <property type="entry name" value="FAD-linked oxidases, C-terminal domain"/>
    <property type="match status" value="1"/>
</dbReference>
<dbReference type="Pfam" id="PF02913">
    <property type="entry name" value="FAD-oxidase_C"/>
    <property type="match status" value="1"/>
</dbReference>
<dbReference type="GO" id="GO:1903457">
    <property type="term" value="P:lactate catabolic process"/>
    <property type="evidence" value="ECO:0007669"/>
    <property type="project" value="TreeGrafter"/>
</dbReference>
<dbReference type="GO" id="GO:0008720">
    <property type="term" value="F:D-lactate dehydrogenase (NAD+) activity"/>
    <property type="evidence" value="ECO:0007669"/>
    <property type="project" value="TreeGrafter"/>
</dbReference>
<organism evidence="7 8">
    <name type="scientific">Periconia digitata</name>
    <dbReference type="NCBI Taxonomy" id="1303443"/>
    <lineage>
        <taxon>Eukaryota</taxon>
        <taxon>Fungi</taxon>
        <taxon>Dikarya</taxon>
        <taxon>Ascomycota</taxon>
        <taxon>Pezizomycotina</taxon>
        <taxon>Dothideomycetes</taxon>
        <taxon>Pleosporomycetidae</taxon>
        <taxon>Pleosporales</taxon>
        <taxon>Massarineae</taxon>
        <taxon>Periconiaceae</taxon>
        <taxon>Periconia</taxon>
    </lineage>
</organism>
<evidence type="ECO:0000256" key="4">
    <source>
        <dbReference type="ARBA" id="ARBA00022827"/>
    </source>
</evidence>
<comment type="caution">
    <text evidence="7">The sequence shown here is derived from an EMBL/GenBank/DDBJ whole genome shotgun (WGS) entry which is preliminary data.</text>
</comment>
<evidence type="ECO:0000256" key="1">
    <source>
        <dbReference type="ARBA" id="ARBA00001974"/>
    </source>
</evidence>
<dbReference type="Proteomes" id="UP001152607">
    <property type="component" value="Unassembled WGS sequence"/>
</dbReference>
<dbReference type="FunFam" id="3.30.70.2740:FF:000001">
    <property type="entry name" value="D-lactate dehydrogenase mitochondrial"/>
    <property type="match status" value="1"/>
</dbReference>
<comment type="similarity">
    <text evidence="2">Belongs to the FAD-binding oxidoreductase/transferase type 4 family.</text>
</comment>
<dbReference type="PANTHER" id="PTHR11748">
    <property type="entry name" value="D-LACTATE DEHYDROGENASE"/>
    <property type="match status" value="1"/>
</dbReference>
<reference evidence="7" key="1">
    <citation type="submission" date="2023-01" db="EMBL/GenBank/DDBJ databases">
        <authorList>
            <person name="Van Ghelder C."/>
            <person name="Rancurel C."/>
        </authorList>
    </citation>
    <scope>NUCLEOTIDE SEQUENCE</scope>
    <source>
        <strain evidence="7">CNCM I-4278</strain>
    </source>
</reference>
<evidence type="ECO:0000313" key="8">
    <source>
        <dbReference type="Proteomes" id="UP001152607"/>
    </source>
</evidence>
<dbReference type="InterPro" id="IPR004113">
    <property type="entry name" value="FAD-bd_oxidored_4_C"/>
</dbReference>
<dbReference type="GO" id="GO:0004458">
    <property type="term" value="F:D-lactate dehydrogenase (cytochrome) activity"/>
    <property type="evidence" value="ECO:0007669"/>
    <property type="project" value="TreeGrafter"/>
</dbReference>
<keyword evidence="4" id="KW-0274">FAD</keyword>
<proteinExistence type="inferred from homology"/>
<evidence type="ECO:0000256" key="5">
    <source>
        <dbReference type="ARBA" id="ARBA00023002"/>
    </source>
</evidence>
<keyword evidence="3" id="KW-0285">Flavoprotein</keyword>
<keyword evidence="8" id="KW-1185">Reference proteome</keyword>
<evidence type="ECO:0000313" key="7">
    <source>
        <dbReference type="EMBL" id="CAI6342529.1"/>
    </source>
</evidence>
<name>A0A9W4XSE2_9PLEO</name>
<keyword evidence="5" id="KW-0560">Oxidoreductase</keyword>
<dbReference type="EMBL" id="CAOQHR010000013">
    <property type="protein sequence ID" value="CAI6342529.1"/>
    <property type="molecule type" value="Genomic_DNA"/>
</dbReference>